<dbReference type="InterPro" id="IPR050167">
    <property type="entry name" value="Ser_Thr_protein_kinase"/>
</dbReference>
<accession>A0AAD7JRN7</accession>
<dbReference type="InterPro" id="IPR008266">
    <property type="entry name" value="Tyr_kinase_AS"/>
</dbReference>
<sequence length="380" mass="41806">MTSNDVVGVVVNSLQCRRTLLELAAEFGLREDPNLRHSLRADEAELVSHVVKILDSKAQETVVLSLVGNAAQSFIDVVQDILDRGSVLERTQGKKARRIIRKLSEACDKLPSALFVTGVSGCPTHPTFGGGFGDVYCASHGGKAVALKVMRHFSESAESRNIRLNICREALVWRGLHHPHILPFIGIDRDTFPSLAIVSPWMEQGTVLNHLDRHGRADVDKLLFQIAQGIGYLHSRNIVHGDLRGANILVNDNWTACLADFGLSNFTDPISTASSTKRAGSLYWMAPELLDPNRYGRKFVRTPATDVYAFGCVCVELYTGRPPLSDLPGPAVIFPILNGERAPRPMGPPTMSDTLWQNVTNYWAADPEARPSSDIMTQQM</sequence>
<dbReference type="AlphaFoldDB" id="A0AAD7JRN7"/>
<dbReference type="GO" id="GO:0004672">
    <property type="term" value="F:protein kinase activity"/>
    <property type="evidence" value="ECO:0007669"/>
    <property type="project" value="InterPro"/>
</dbReference>
<dbReference type="SUPFAM" id="SSF56112">
    <property type="entry name" value="Protein kinase-like (PK-like)"/>
    <property type="match status" value="1"/>
</dbReference>
<evidence type="ECO:0000259" key="1">
    <source>
        <dbReference type="PROSITE" id="PS50011"/>
    </source>
</evidence>
<evidence type="ECO:0000313" key="3">
    <source>
        <dbReference type="Proteomes" id="UP001215598"/>
    </source>
</evidence>
<keyword evidence="2" id="KW-0418">Kinase</keyword>
<reference evidence="2" key="1">
    <citation type="submission" date="2023-03" db="EMBL/GenBank/DDBJ databases">
        <title>Massive genome expansion in bonnet fungi (Mycena s.s.) driven by repeated elements and novel gene families across ecological guilds.</title>
        <authorList>
            <consortium name="Lawrence Berkeley National Laboratory"/>
            <person name="Harder C.B."/>
            <person name="Miyauchi S."/>
            <person name="Viragh M."/>
            <person name="Kuo A."/>
            <person name="Thoen E."/>
            <person name="Andreopoulos B."/>
            <person name="Lu D."/>
            <person name="Skrede I."/>
            <person name="Drula E."/>
            <person name="Henrissat B."/>
            <person name="Morin E."/>
            <person name="Kohler A."/>
            <person name="Barry K."/>
            <person name="LaButti K."/>
            <person name="Morin E."/>
            <person name="Salamov A."/>
            <person name="Lipzen A."/>
            <person name="Mereny Z."/>
            <person name="Hegedus B."/>
            <person name="Baldrian P."/>
            <person name="Stursova M."/>
            <person name="Weitz H."/>
            <person name="Taylor A."/>
            <person name="Grigoriev I.V."/>
            <person name="Nagy L.G."/>
            <person name="Martin F."/>
            <person name="Kauserud H."/>
        </authorList>
    </citation>
    <scope>NUCLEOTIDE SEQUENCE</scope>
    <source>
        <strain evidence="2">CBHHK182m</strain>
    </source>
</reference>
<organism evidence="2 3">
    <name type="scientific">Mycena metata</name>
    <dbReference type="NCBI Taxonomy" id="1033252"/>
    <lineage>
        <taxon>Eukaryota</taxon>
        <taxon>Fungi</taxon>
        <taxon>Dikarya</taxon>
        <taxon>Basidiomycota</taxon>
        <taxon>Agaricomycotina</taxon>
        <taxon>Agaricomycetes</taxon>
        <taxon>Agaricomycetidae</taxon>
        <taxon>Agaricales</taxon>
        <taxon>Marasmiineae</taxon>
        <taxon>Mycenaceae</taxon>
        <taxon>Mycena</taxon>
    </lineage>
</organism>
<proteinExistence type="predicted"/>
<comment type="caution">
    <text evidence="2">The sequence shown here is derived from an EMBL/GenBank/DDBJ whole genome shotgun (WGS) entry which is preliminary data.</text>
</comment>
<dbReference type="GO" id="GO:0007165">
    <property type="term" value="P:signal transduction"/>
    <property type="evidence" value="ECO:0007669"/>
    <property type="project" value="TreeGrafter"/>
</dbReference>
<dbReference type="Gene3D" id="1.10.510.10">
    <property type="entry name" value="Transferase(Phosphotransferase) domain 1"/>
    <property type="match status" value="1"/>
</dbReference>
<dbReference type="EMBL" id="JARKIB010000016">
    <property type="protein sequence ID" value="KAJ7770552.1"/>
    <property type="molecule type" value="Genomic_DNA"/>
</dbReference>
<dbReference type="Pfam" id="PF07714">
    <property type="entry name" value="PK_Tyr_Ser-Thr"/>
    <property type="match status" value="1"/>
</dbReference>
<dbReference type="PANTHER" id="PTHR23257">
    <property type="entry name" value="SERINE-THREONINE PROTEIN KINASE"/>
    <property type="match status" value="1"/>
</dbReference>
<dbReference type="PROSITE" id="PS50011">
    <property type="entry name" value="PROTEIN_KINASE_DOM"/>
    <property type="match status" value="1"/>
</dbReference>
<feature type="domain" description="Protein kinase" evidence="1">
    <location>
        <begin position="121"/>
        <end position="380"/>
    </location>
</feature>
<keyword evidence="3" id="KW-1185">Reference proteome</keyword>
<dbReference type="InterPro" id="IPR001245">
    <property type="entry name" value="Ser-Thr/Tyr_kinase_cat_dom"/>
</dbReference>
<name>A0AAD7JRN7_9AGAR</name>
<dbReference type="InterPro" id="IPR000719">
    <property type="entry name" value="Prot_kinase_dom"/>
</dbReference>
<dbReference type="GO" id="GO:0005524">
    <property type="term" value="F:ATP binding"/>
    <property type="evidence" value="ECO:0007669"/>
    <property type="project" value="InterPro"/>
</dbReference>
<dbReference type="InterPro" id="IPR011009">
    <property type="entry name" value="Kinase-like_dom_sf"/>
</dbReference>
<evidence type="ECO:0000313" key="2">
    <source>
        <dbReference type="EMBL" id="KAJ7770552.1"/>
    </source>
</evidence>
<dbReference type="GO" id="GO:0005737">
    <property type="term" value="C:cytoplasm"/>
    <property type="evidence" value="ECO:0007669"/>
    <property type="project" value="TreeGrafter"/>
</dbReference>
<gene>
    <name evidence="2" type="ORF">B0H16DRAFT_215928</name>
</gene>
<dbReference type="Proteomes" id="UP001215598">
    <property type="component" value="Unassembled WGS sequence"/>
</dbReference>
<keyword evidence="2" id="KW-0808">Transferase</keyword>
<protein>
    <submittedName>
        <fullName evidence="2">Kinase-like domain-containing protein</fullName>
    </submittedName>
</protein>
<dbReference type="PROSITE" id="PS00109">
    <property type="entry name" value="PROTEIN_KINASE_TYR"/>
    <property type="match status" value="1"/>
</dbReference>